<evidence type="ECO:0000256" key="1">
    <source>
        <dbReference type="ARBA" id="ARBA00001971"/>
    </source>
</evidence>
<name>A0A0C5CGV6_CNAME</name>
<organism evidence="17">
    <name type="scientific">Cnaphalocrocis medinalis</name>
    <name type="common">Rice leaffolder moth</name>
    <dbReference type="NCBI Taxonomy" id="437488"/>
    <lineage>
        <taxon>Eukaryota</taxon>
        <taxon>Metazoa</taxon>
        <taxon>Ecdysozoa</taxon>
        <taxon>Arthropoda</taxon>
        <taxon>Hexapoda</taxon>
        <taxon>Insecta</taxon>
        <taxon>Pterygota</taxon>
        <taxon>Neoptera</taxon>
        <taxon>Endopterygota</taxon>
        <taxon>Lepidoptera</taxon>
        <taxon>Glossata</taxon>
        <taxon>Ditrysia</taxon>
        <taxon>Pyraloidea</taxon>
        <taxon>Crambidae</taxon>
        <taxon>Pyraustinae</taxon>
        <taxon>Cnaphalocrocis</taxon>
    </lineage>
</organism>
<sequence>MLWIILFVFSAIFALIYYWSQRKYDYWKKQKVPYLKPTPILGNYGDFILQKRHMLYVMEDFCNRLPNEPYFGVFYGTGPALIVRDLELLKLITTKDFYYFNGREASEYVHKEEFTKNLFNNSGDYWRVMRQNLTPMFTSAKMKNMFPLITKCAYEFEKLLDSESKKDDIEAREQVGRFTMACVVSCAFGVDSATMEENTDENNPFVKVKDAFFSGSKWVSFKGTFKSVWPSIFYGLGLKSVPAGVNEIMKNFMLSVFEGRQYKSTTRNDFVDFILKFREKSEIVGDSITNLKTGENKKVHLEITDDLLTSQCILIFAAGFETSATTANYTLYELAKHPEIQKKVQEEIDGYLQKTGNQLNYDVVTELPYTYACIEETMRFYPVLPMLSREVIEDYTLPNGVFLEKGTRIHIPVRKIQRDPKNFPEPEVFRPERFLGEERQKIPPYSYLPFGEGPRICIGIRFAKMQMLAGLVTLLKKFNVELKDKSRTSVEYEPQSIIPTPRYPLKLKVTPRDGWETRTFVQT</sequence>
<evidence type="ECO:0000256" key="6">
    <source>
        <dbReference type="ARBA" id="ARBA00022617"/>
    </source>
</evidence>
<keyword evidence="11 15" id="KW-0408">Iron</keyword>
<dbReference type="PRINTS" id="PR00385">
    <property type="entry name" value="P450"/>
</dbReference>
<evidence type="ECO:0000256" key="14">
    <source>
        <dbReference type="ARBA" id="ARBA00047827"/>
    </source>
</evidence>
<dbReference type="GO" id="GO:0016712">
    <property type="term" value="F:oxidoreductase activity, acting on paired donors, with incorporation or reduction of molecular oxygen, reduced flavin or flavoprotein as one donor, and incorporation of one atom of oxygen"/>
    <property type="evidence" value="ECO:0007669"/>
    <property type="project" value="UniProtKB-EC"/>
</dbReference>
<comment type="subcellular location">
    <subcellularLocation>
        <location evidence="3">Endoplasmic reticulum membrane</location>
        <topology evidence="3">Peripheral membrane protein</topology>
    </subcellularLocation>
    <subcellularLocation>
        <location evidence="2">Microsome membrane</location>
        <topology evidence="2">Peripheral membrane protein</topology>
    </subcellularLocation>
</comment>
<evidence type="ECO:0000256" key="10">
    <source>
        <dbReference type="ARBA" id="ARBA00023002"/>
    </source>
</evidence>
<keyword evidence="7 15" id="KW-0479">Metal-binding</keyword>
<dbReference type="GO" id="GO:0005789">
    <property type="term" value="C:endoplasmic reticulum membrane"/>
    <property type="evidence" value="ECO:0007669"/>
    <property type="project" value="UniProtKB-SubCell"/>
</dbReference>
<evidence type="ECO:0000256" key="13">
    <source>
        <dbReference type="ARBA" id="ARBA00023136"/>
    </source>
</evidence>
<dbReference type="Gene3D" id="1.10.630.10">
    <property type="entry name" value="Cytochrome P450"/>
    <property type="match status" value="1"/>
</dbReference>
<accession>A0A0C5CGV6</accession>
<evidence type="ECO:0000313" key="17">
    <source>
        <dbReference type="EMBL" id="AJN91172.1"/>
    </source>
</evidence>
<comment type="similarity">
    <text evidence="4 16">Belongs to the cytochrome P450 family.</text>
</comment>
<dbReference type="GO" id="GO:0005506">
    <property type="term" value="F:iron ion binding"/>
    <property type="evidence" value="ECO:0007669"/>
    <property type="project" value="InterPro"/>
</dbReference>
<dbReference type="PROSITE" id="PS00086">
    <property type="entry name" value="CYTOCHROME_P450"/>
    <property type="match status" value="1"/>
</dbReference>
<proteinExistence type="evidence at transcript level"/>
<keyword evidence="12 16" id="KW-0503">Monooxygenase</keyword>
<evidence type="ECO:0000256" key="2">
    <source>
        <dbReference type="ARBA" id="ARBA00004174"/>
    </source>
</evidence>
<comment type="catalytic activity">
    <reaction evidence="14">
        <text>an organic molecule + reduced [NADPH--hemoprotein reductase] + O2 = an alcohol + oxidized [NADPH--hemoprotein reductase] + H2O + H(+)</text>
        <dbReference type="Rhea" id="RHEA:17149"/>
        <dbReference type="Rhea" id="RHEA-COMP:11964"/>
        <dbReference type="Rhea" id="RHEA-COMP:11965"/>
        <dbReference type="ChEBI" id="CHEBI:15377"/>
        <dbReference type="ChEBI" id="CHEBI:15378"/>
        <dbReference type="ChEBI" id="CHEBI:15379"/>
        <dbReference type="ChEBI" id="CHEBI:30879"/>
        <dbReference type="ChEBI" id="CHEBI:57618"/>
        <dbReference type="ChEBI" id="CHEBI:58210"/>
        <dbReference type="ChEBI" id="CHEBI:142491"/>
        <dbReference type="EC" id="1.14.14.1"/>
    </reaction>
</comment>
<keyword evidence="8" id="KW-0256">Endoplasmic reticulum</keyword>
<evidence type="ECO:0000256" key="12">
    <source>
        <dbReference type="ARBA" id="ARBA00023033"/>
    </source>
</evidence>
<reference evidence="17" key="1">
    <citation type="submission" date="2014-10" db="EMBL/GenBank/DDBJ databases">
        <title>Identification of cytochrome P450 monooxygenase genes in the rice leaffolder, Cnaphalocrocis medinalis.</title>
        <authorList>
            <person name="Liu S."/>
        </authorList>
    </citation>
    <scope>NUCLEOTIDE SEQUENCE</scope>
    <source>
        <strain evidence="17">HF</strain>
    </source>
</reference>
<dbReference type="FunFam" id="1.10.630.10:FF:000042">
    <property type="entry name" value="Cytochrome P450"/>
    <property type="match status" value="1"/>
</dbReference>
<evidence type="ECO:0000256" key="4">
    <source>
        <dbReference type="ARBA" id="ARBA00010617"/>
    </source>
</evidence>
<dbReference type="Pfam" id="PF00067">
    <property type="entry name" value="p450"/>
    <property type="match status" value="1"/>
</dbReference>
<dbReference type="InterPro" id="IPR002401">
    <property type="entry name" value="Cyt_P450_E_grp-I"/>
</dbReference>
<dbReference type="EC" id="1.14.14.1" evidence="5"/>
<evidence type="ECO:0000256" key="9">
    <source>
        <dbReference type="ARBA" id="ARBA00022848"/>
    </source>
</evidence>
<dbReference type="InterPro" id="IPR001128">
    <property type="entry name" value="Cyt_P450"/>
</dbReference>
<dbReference type="CDD" id="cd11056">
    <property type="entry name" value="CYP6-like"/>
    <property type="match status" value="1"/>
</dbReference>
<keyword evidence="13" id="KW-0472">Membrane</keyword>
<dbReference type="InterPro" id="IPR050476">
    <property type="entry name" value="Insect_CytP450_Detox"/>
</dbReference>
<evidence type="ECO:0000256" key="8">
    <source>
        <dbReference type="ARBA" id="ARBA00022824"/>
    </source>
</evidence>
<dbReference type="InterPro" id="IPR017972">
    <property type="entry name" value="Cyt_P450_CS"/>
</dbReference>
<keyword evidence="6 15" id="KW-0349">Heme</keyword>
<dbReference type="PANTHER" id="PTHR24292">
    <property type="entry name" value="CYTOCHROME P450"/>
    <property type="match status" value="1"/>
</dbReference>
<dbReference type="SUPFAM" id="SSF48264">
    <property type="entry name" value="Cytochrome P450"/>
    <property type="match status" value="1"/>
</dbReference>
<dbReference type="GO" id="GO:0020037">
    <property type="term" value="F:heme binding"/>
    <property type="evidence" value="ECO:0007669"/>
    <property type="project" value="InterPro"/>
</dbReference>
<evidence type="ECO:0000256" key="15">
    <source>
        <dbReference type="PIRSR" id="PIRSR602401-1"/>
    </source>
</evidence>
<evidence type="ECO:0000256" key="11">
    <source>
        <dbReference type="ARBA" id="ARBA00023004"/>
    </source>
</evidence>
<dbReference type="EMBL" id="KP001127">
    <property type="protein sequence ID" value="AJN91172.1"/>
    <property type="molecule type" value="mRNA"/>
</dbReference>
<evidence type="ECO:0000256" key="3">
    <source>
        <dbReference type="ARBA" id="ARBA00004406"/>
    </source>
</evidence>
<protein>
    <recommendedName>
        <fullName evidence="5">unspecific monooxygenase</fullName>
        <ecNumber evidence="5">1.14.14.1</ecNumber>
    </recommendedName>
</protein>
<dbReference type="PANTHER" id="PTHR24292:SF54">
    <property type="entry name" value="CYP9F3-RELATED"/>
    <property type="match status" value="1"/>
</dbReference>
<dbReference type="PRINTS" id="PR00463">
    <property type="entry name" value="EP450I"/>
</dbReference>
<evidence type="ECO:0000256" key="16">
    <source>
        <dbReference type="RuleBase" id="RU000461"/>
    </source>
</evidence>
<evidence type="ECO:0000256" key="7">
    <source>
        <dbReference type="ARBA" id="ARBA00022723"/>
    </source>
</evidence>
<dbReference type="InterPro" id="IPR036396">
    <property type="entry name" value="Cyt_P450_sf"/>
</dbReference>
<keyword evidence="9" id="KW-0492">Microsome</keyword>
<feature type="binding site" description="axial binding residue" evidence="15">
    <location>
        <position position="457"/>
    </location>
    <ligand>
        <name>heme</name>
        <dbReference type="ChEBI" id="CHEBI:30413"/>
    </ligand>
    <ligandPart>
        <name>Fe</name>
        <dbReference type="ChEBI" id="CHEBI:18248"/>
    </ligandPart>
</feature>
<dbReference type="AlphaFoldDB" id="A0A0C5CGV6"/>
<evidence type="ECO:0000256" key="5">
    <source>
        <dbReference type="ARBA" id="ARBA00012109"/>
    </source>
</evidence>
<comment type="cofactor">
    <cofactor evidence="1 15">
        <name>heme</name>
        <dbReference type="ChEBI" id="CHEBI:30413"/>
    </cofactor>
</comment>
<keyword evidence="10 16" id="KW-0560">Oxidoreductase</keyword>